<keyword evidence="2" id="KW-1185">Reference proteome</keyword>
<reference evidence="1 2" key="1">
    <citation type="journal article" date="2013" name="Int. J. Syst. Evol. Microbiol.">
        <title>Ilumatobacter nonamiense sp. nov. and Ilumatobacter coccineum sp. nov., isolated from seashore sand.</title>
        <authorList>
            <person name="Matsumoto A."/>
            <person name="Kasai H."/>
            <person name="Matsuo Y."/>
            <person name="Shizuri Y."/>
            <person name="Ichikawa N."/>
            <person name="Fujita N."/>
            <person name="Omura S."/>
            <person name="Takahashi Y."/>
        </authorList>
    </citation>
    <scope>NUCLEOTIDE SEQUENCE [LARGE SCALE GENOMIC DNA]</scope>
    <source>
        <strain evidence="2">NBRC 103263 / KCTC 29153 / YM16-304</strain>
    </source>
</reference>
<dbReference type="EMBL" id="AP012057">
    <property type="protein sequence ID" value="BAN04053.1"/>
    <property type="molecule type" value="Genomic_DNA"/>
</dbReference>
<dbReference type="AlphaFoldDB" id="A0A6C7ECK7"/>
<dbReference type="KEGG" id="aym:YM304_37390"/>
<evidence type="ECO:0008006" key="3">
    <source>
        <dbReference type="Google" id="ProtNLM"/>
    </source>
</evidence>
<evidence type="ECO:0000313" key="1">
    <source>
        <dbReference type="EMBL" id="BAN04053.1"/>
    </source>
</evidence>
<accession>A0A6C7ECK7</accession>
<evidence type="ECO:0000313" key="2">
    <source>
        <dbReference type="Proteomes" id="UP000011863"/>
    </source>
</evidence>
<dbReference type="Pfam" id="PF13384">
    <property type="entry name" value="HTH_23"/>
    <property type="match status" value="1"/>
</dbReference>
<protein>
    <recommendedName>
        <fullName evidence="3">RNA polymerase sigma-70 region 4 domain-containing protein</fullName>
    </recommendedName>
</protein>
<organism evidence="1 2">
    <name type="scientific">Ilumatobacter coccineus (strain NBRC 103263 / KCTC 29153 / YM16-304)</name>
    <dbReference type="NCBI Taxonomy" id="1313172"/>
    <lineage>
        <taxon>Bacteria</taxon>
        <taxon>Bacillati</taxon>
        <taxon>Actinomycetota</taxon>
        <taxon>Acidimicrobiia</taxon>
        <taxon>Acidimicrobiales</taxon>
        <taxon>Ilumatobacteraceae</taxon>
        <taxon>Ilumatobacter</taxon>
    </lineage>
</organism>
<name>A0A6C7ECK7_ILUCY</name>
<sequence length="146" mass="16381">MSQRFVARPAASKRGILPFTCDDVHMVDSPRTPDARLIAVLNELDVALTENIERSREMQKRIRNQQRKLQAGSDLWPLVEAETQPRTVEMLSENIENLHGVGSRLRATQALALRDEGFTITDIADLFGVTRQRVSALLKQKSATDA</sequence>
<gene>
    <name evidence="1" type="ORF">YM304_37390</name>
</gene>
<proteinExistence type="predicted"/>
<dbReference type="Proteomes" id="UP000011863">
    <property type="component" value="Chromosome"/>
</dbReference>